<keyword evidence="1" id="KW-0732">Signal</keyword>
<feature type="chain" id="PRO_5046615461" description="Secretion system C-terminal sorting domain-containing protein" evidence="1">
    <location>
        <begin position="22"/>
        <end position="709"/>
    </location>
</feature>
<name>A0ABP8QKW6_9BACT</name>
<dbReference type="Pfam" id="PF18962">
    <property type="entry name" value="Por_Secre_tail"/>
    <property type="match status" value="1"/>
</dbReference>
<evidence type="ECO:0000259" key="2">
    <source>
        <dbReference type="Pfam" id="PF18962"/>
    </source>
</evidence>
<evidence type="ECO:0000256" key="1">
    <source>
        <dbReference type="SAM" id="SignalP"/>
    </source>
</evidence>
<reference evidence="4" key="1">
    <citation type="journal article" date="2019" name="Int. J. Syst. Evol. Microbiol.">
        <title>The Global Catalogue of Microorganisms (GCM) 10K type strain sequencing project: providing services to taxonomists for standard genome sequencing and annotation.</title>
        <authorList>
            <consortium name="The Broad Institute Genomics Platform"/>
            <consortium name="The Broad Institute Genome Sequencing Center for Infectious Disease"/>
            <person name="Wu L."/>
            <person name="Ma J."/>
        </authorList>
    </citation>
    <scope>NUCLEOTIDE SEQUENCE [LARGE SCALE GENOMIC DNA]</scope>
    <source>
        <strain evidence="4">JCM 17841</strain>
    </source>
</reference>
<dbReference type="InterPro" id="IPR026444">
    <property type="entry name" value="Secre_tail"/>
</dbReference>
<sequence length="709" mass="75043">MVRKLVLILFLILYLTSLAHAVTYYVSSQGDDAQAGTSVATAWRSITKVNAVTFQPGDRVLFEGGQTFAGSITLKGAGTRAQPLVVSSYGTGPATIASGTSSGFYSYNAAGIELRRLTFVGDGLLTNTGSGVTFYLDSPSTTLSYLRLDSLDVSGYRESGILISSWNGSSGYDDVRITASLVHANGAAGLQSYSQDLAAHHNWYVGNCQAFDNSGRSDAYYNNTGNGIVLGGIDGALIEYCKAYHNGWLNAYVSGGPVGIWGYCCNNLTIQKCEAHHNMTGTAHDGGGFDLDGGCTNSVLQYNYSHDNQGAGYLLAQYYYAPPMHDIIIRYNVSKDDARRNNQGAIEIWSSGASGGIQRTDIYNNTVLLSPPDDGSHPMAVYIASCDYTDLTIRNNVFQTTGGLEALHTICTTNLSLQGNCYWNPSQLTLNWNGTIYGDLATWRTATNQEQLASGRATGLSVDPQLPSPDPTMALPATSPLRGAGINLEYEFNINPGPQDFAGNPTPVAPTPGNIGALENVSGMAATPLPVVLTDFAVTRVGTAAKLSWRTATEVSNAYFTPEVSFNGTTFTSLSRVPGQGSSIQPHSYTYTDAGLAQYPAGPVYYRLRQVDTNGTGTFSPVRTLTGATPPAASLLSFKVYPNPAPATAQVLVKAEAGAQVQLLNIQGQLIANATVAGDGTVILPTSGLAAGLYIVRCGTQNTKLLLTN</sequence>
<dbReference type="InterPro" id="IPR011050">
    <property type="entry name" value="Pectin_lyase_fold/virulence"/>
</dbReference>
<protein>
    <recommendedName>
        <fullName evidence="2">Secretion system C-terminal sorting domain-containing protein</fullName>
    </recommendedName>
</protein>
<evidence type="ECO:0000313" key="3">
    <source>
        <dbReference type="EMBL" id="GAA4504859.1"/>
    </source>
</evidence>
<proteinExistence type="predicted"/>
<dbReference type="NCBIfam" id="TIGR04183">
    <property type="entry name" value="Por_Secre_tail"/>
    <property type="match status" value="1"/>
</dbReference>
<dbReference type="Gene3D" id="2.160.20.10">
    <property type="entry name" value="Single-stranded right-handed beta-helix, Pectin lyase-like"/>
    <property type="match status" value="1"/>
</dbReference>
<dbReference type="SUPFAM" id="SSF51126">
    <property type="entry name" value="Pectin lyase-like"/>
    <property type="match status" value="1"/>
</dbReference>
<feature type="domain" description="Secretion system C-terminal sorting" evidence="2">
    <location>
        <begin position="640"/>
        <end position="704"/>
    </location>
</feature>
<dbReference type="EMBL" id="BAABGQ010000008">
    <property type="protein sequence ID" value="GAA4504859.1"/>
    <property type="molecule type" value="Genomic_DNA"/>
</dbReference>
<comment type="caution">
    <text evidence="3">The sequence shown here is derived from an EMBL/GenBank/DDBJ whole genome shotgun (WGS) entry which is preliminary data.</text>
</comment>
<accession>A0ABP8QKW6</accession>
<dbReference type="InterPro" id="IPR012334">
    <property type="entry name" value="Pectin_lyas_fold"/>
</dbReference>
<keyword evidence="4" id="KW-1185">Reference proteome</keyword>
<organism evidence="3 4">
    <name type="scientific">Hymenobacter ginsengisoli</name>
    <dbReference type="NCBI Taxonomy" id="1051626"/>
    <lineage>
        <taxon>Bacteria</taxon>
        <taxon>Pseudomonadati</taxon>
        <taxon>Bacteroidota</taxon>
        <taxon>Cytophagia</taxon>
        <taxon>Cytophagales</taxon>
        <taxon>Hymenobacteraceae</taxon>
        <taxon>Hymenobacter</taxon>
    </lineage>
</organism>
<gene>
    <name evidence="3" type="ORF">GCM10023172_31840</name>
</gene>
<dbReference type="Proteomes" id="UP001501243">
    <property type="component" value="Unassembled WGS sequence"/>
</dbReference>
<feature type="signal peptide" evidence="1">
    <location>
        <begin position="1"/>
        <end position="21"/>
    </location>
</feature>
<evidence type="ECO:0000313" key="4">
    <source>
        <dbReference type="Proteomes" id="UP001501243"/>
    </source>
</evidence>